<dbReference type="GO" id="GO:0005886">
    <property type="term" value="C:plasma membrane"/>
    <property type="evidence" value="ECO:0007669"/>
    <property type="project" value="UniProtKB-SubCell"/>
</dbReference>
<dbReference type="PANTHER" id="PTHR43297">
    <property type="entry name" value="OLIGOPEPTIDE TRANSPORT ATP-BINDING PROTEIN APPD"/>
    <property type="match status" value="1"/>
</dbReference>
<dbReference type="GO" id="GO:0055085">
    <property type="term" value="P:transmembrane transport"/>
    <property type="evidence" value="ECO:0007669"/>
    <property type="project" value="UniProtKB-ARBA"/>
</dbReference>
<dbReference type="PROSITE" id="PS00211">
    <property type="entry name" value="ABC_TRANSPORTER_1"/>
    <property type="match status" value="1"/>
</dbReference>
<reference evidence="9 10" key="1">
    <citation type="journal article" date="2015" name="Genome Announc.">
        <title>Complete genome sequence of Martelella endophytica YC6887, which has antifungal activity associated with a halophyte.</title>
        <authorList>
            <person name="Khan A."/>
            <person name="Khan H."/>
            <person name="Chung E.J."/>
            <person name="Hossain M.T."/>
            <person name="Chung Y.R."/>
        </authorList>
    </citation>
    <scope>NUCLEOTIDE SEQUENCE [LARGE SCALE GENOMIC DNA]</scope>
    <source>
        <strain evidence="9">YC6887</strain>
    </source>
</reference>
<organism evidence="9 10">
    <name type="scientific">Martelella endophytica</name>
    <dbReference type="NCBI Taxonomy" id="1486262"/>
    <lineage>
        <taxon>Bacteria</taxon>
        <taxon>Pseudomonadati</taxon>
        <taxon>Pseudomonadota</taxon>
        <taxon>Alphaproteobacteria</taxon>
        <taxon>Hyphomicrobiales</taxon>
        <taxon>Aurantimonadaceae</taxon>
        <taxon>Martelella</taxon>
    </lineage>
</organism>
<evidence type="ECO:0000256" key="5">
    <source>
        <dbReference type="ARBA" id="ARBA00022741"/>
    </source>
</evidence>
<dbReference type="FunFam" id="3.40.50.300:FF:000016">
    <property type="entry name" value="Oligopeptide ABC transporter ATP-binding component"/>
    <property type="match status" value="1"/>
</dbReference>
<dbReference type="GO" id="GO:0016887">
    <property type="term" value="F:ATP hydrolysis activity"/>
    <property type="evidence" value="ECO:0007669"/>
    <property type="project" value="InterPro"/>
</dbReference>
<dbReference type="RefSeq" id="WP_045684343.1">
    <property type="nucleotide sequence ID" value="NZ_CP010803.1"/>
</dbReference>
<keyword evidence="10" id="KW-1185">Reference proteome</keyword>
<dbReference type="OrthoDB" id="9815712at2"/>
<evidence type="ECO:0000259" key="8">
    <source>
        <dbReference type="PROSITE" id="PS50893"/>
    </source>
</evidence>
<dbReference type="STRING" id="1486262.TM49_21900"/>
<dbReference type="CDD" id="cd03257">
    <property type="entry name" value="ABC_NikE_OppD_transporters"/>
    <property type="match status" value="1"/>
</dbReference>
<evidence type="ECO:0000256" key="6">
    <source>
        <dbReference type="ARBA" id="ARBA00022840"/>
    </source>
</evidence>
<comment type="similarity">
    <text evidence="2">Belongs to the ABC transporter superfamily.</text>
</comment>
<dbReference type="InterPro" id="IPR003593">
    <property type="entry name" value="AAA+_ATPase"/>
</dbReference>
<evidence type="ECO:0000256" key="7">
    <source>
        <dbReference type="ARBA" id="ARBA00023136"/>
    </source>
</evidence>
<dbReference type="SMART" id="SM00382">
    <property type="entry name" value="AAA"/>
    <property type="match status" value="1"/>
</dbReference>
<dbReference type="InterPro" id="IPR003439">
    <property type="entry name" value="ABC_transporter-like_ATP-bd"/>
</dbReference>
<dbReference type="InterPro" id="IPR050388">
    <property type="entry name" value="ABC_Ni/Peptide_Import"/>
</dbReference>
<dbReference type="Proteomes" id="UP000032611">
    <property type="component" value="Chromosome"/>
</dbReference>
<dbReference type="Gene3D" id="3.40.50.300">
    <property type="entry name" value="P-loop containing nucleotide triphosphate hydrolases"/>
    <property type="match status" value="1"/>
</dbReference>
<evidence type="ECO:0000313" key="10">
    <source>
        <dbReference type="Proteomes" id="UP000032611"/>
    </source>
</evidence>
<evidence type="ECO:0000256" key="3">
    <source>
        <dbReference type="ARBA" id="ARBA00022448"/>
    </source>
</evidence>
<proteinExistence type="inferred from homology"/>
<dbReference type="PATRIC" id="fig|1486262.3.peg.4525"/>
<dbReference type="PROSITE" id="PS50893">
    <property type="entry name" value="ABC_TRANSPORTER_2"/>
    <property type="match status" value="1"/>
</dbReference>
<dbReference type="HOGENOM" id="CLU_000604_1_23_5"/>
<dbReference type="GO" id="GO:0005524">
    <property type="term" value="F:ATP binding"/>
    <property type="evidence" value="ECO:0007669"/>
    <property type="project" value="UniProtKB-KW"/>
</dbReference>
<dbReference type="InterPro" id="IPR027417">
    <property type="entry name" value="P-loop_NTPase"/>
</dbReference>
<gene>
    <name evidence="9" type="ORF">TM49_21900</name>
</gene>
<dbReference type="InterPro" id="IPR017871">
    <property type="entry name" value="ABC_transporter-like_CS"/>
</dbReference>
<dbReference type="KEGG" id="mey:TM49_21900"/>
<accession>A0A0D5LVD4</accession>
<evidence type="ECO:0000256" key="4">
    <source>
        <dbReference type="ARBA" id="ARBA00022475"/>
    </source>
</evidence>
<name>A0A0D5LVD4_MAREN</name>
<sequence length="267" mass="28508">MMLDIRDLSIGFTGRNSPVEVVHGISLSLGRGETLGIVGESGAGKSMLALAIIGLLPANARASGTIDFNGENLLALPERRLDRLRGAEIGMIFQEPMTALNPAMTVGHQIAEALLLHTTISRADAHARALQLMDMVRIARAESRISAYPHELSGGERQRIGIAIALALKPALLLADEPTTALDVTVQAEILDILDDLVTEMGIGLILISHDLGVVARMADRVLVMQDGNTMEEGPTAVVLRSPQSPYTRRLIAALPRRVRAGLETAP</sequence>
<comment type="subcellular location">
    <subcellularLocation>
        <location evidence="1">Cell inner membrane</location>
        <topology evidence="1">Peripheral membrane protein</topology>
    </subcellularLocation>
</comment>
<dbReference type="SUPFAM" id="SSF52540">
    <property type="entry name" value="P-loop containing nucleoside triphosphate hydrolases"/>
    <property type="match status" value="1"/>
</dbReference>
<dbReference type="EMBL" id="CP010803">
    <property type="protein sequence ID" value="AJY47727.1"/>
    <property type="molecule type" value="Genomic_DNA"/>
</dbReference>
<feature type="domain" description="ABC transporter" evidence="8">
    <location>
        <begin position="5"/>
        <end position="252"/>
    </location>
</feature>
<evidence type="ECO:0000256" key="1">
    <source>
        <dbReference type="ARBA" id="ARBA00004417"/>
    </source>
</evidence>
<evidence type="ECO:0000313" key="9">
    <source>
        <dbReference type="EMBL" id="AJY47727.1"/>
    </source>
</evidence>
<dbReference type="PANTHER" id="PTHR43297:SF2">
    <property type="entry name" value="DIPEPTIDE TRANSPORT ATP-BINDING PROTEIN DPPD"/>
    <property type="match status" value="1"/>
</dbReference>
<dbReference type="Pfam" id="PF00005">
    <property type="entry name" value="ABC_tran"/>
    <property type="match status" value="1"/>
</dbReference>
<keyword evidence="5" id="KW-0547">Nucleotide-binding</keyword>
<protein>
    <submittedName>
        <fullName evidence="9">Peptide ABC transporter ATP-binding protein</fullName>
    </submittedName>
</protein>
<evidence type="ECO:0000256" key="2">
    <source>
        <dbReference type="ARBA" id="ARBA00005417"/>
    </source>
</evidence>
<keyword evidence="6 9" id="KW-0067">ATP-binding</keyword>
<keyword evidence="4" id="KW-1003">Cell membrane</keyword>
<keyword evidence="7" id="KW-0472">Membrane</keyword>
<keyword evidence="3" id="KW-0813">Transport</keyword>
<dbReference type="AlphaFoldDB" id="A0A0D5LVD4"/>